<dbReference type="EMBL" id="CP034752">
    <property type="protein sequence ID" value="QBH95467.1"/>
    <property type="molecule type" value="Genomic_DNA"/>
</dbReference>
<dbReference type="KEGG" id="prag:EKN56_03025"/>
<accession>A0A411WHK4</accession>
<dbReference type="Pfam" id="PF07030">
    <property type="entry name" value="Phage_Mu_Gp36"/>
    <property type="match status" value="1"/>
</dbReference>
<dbReference type="RefSeq" id="WP_130590458.1">
    <property type="nucleotide sequence ID" value="NZ_CP034752.1"/>
</dbReference>
<dbReference type="InterPro" id="IPR009752">
    <property type="entry name" value="Phage_Mu_GpJ"/>
</dbReference>
<organism evidence="1 2">
    <name type="scientific">Limnobaculum zhutongyuii</name>
    <dbReference type="NCBI Taxonomy" id="2498113"/>
    <lineage>
        <taxon>Bacteria</taxon>
        <taxon>Pseudomonadati</taxon>
        <taxon>Pseudomonadota</taxon>
        <taxon>Gammaproteobacteria</taxon>
        <taxon>Enterobacterales</taxon>
        <taxon>Budviciaceae</taxon>
        <taxon>Limnobaculum</taxon>
    </lineage>
</organism>
<dbReference type="AlphaFoldDB" id="A0A411WHK4"/>
<name>A0A411WHK4_9GAMM</name>
<keyword evidence="2" id="KW-1185">Reference proteome</keyword>
<sequence>MYAQRQDMEDVFGLKEVITLTDRNRQGEIDDVVLRKALARASSEIDSYIGSRYTLPLSADIIPEALVDRCCDITRFKLCGTSGVQLTEEIRARYEDAVRYLEQIASGKIKLGTGEIGTAKTTNTVKFASGGRQFGRDKTNGGAF</sequence>
<dbReference type="Proteomes" id="UP000293154">
    <property type="component" value="Chromosome"/>
</dbReference>
<evidence type="ECO:0000313" key="2">
    <source>
        <dbReference type="Proteomes" id="UP000293154"/>
    </source>
</evidence>
<evidence type="ECO:0000313" key="1">
    <source>
        <dbReference type="EMBL" id="QBH95467.1"/>
    </source>
</evidence>
<protein>
    <submittedName>
        <fullName evidence="1">DUF1320 domain-containing protein</fullName>
    </submittedName>
</protein>
<proteinExistence type="predicted"/>
<gene>
    <name evidence="1" type="ORF">EKN56_03025</name>
</gene>
<dbReference type="OrthoDB" id="9812088at2"/>
<reference evidence="1 2" key="1">
    <citation type="submission" date="2019-03" db="EMBL/GenBank/DDBJ databases">
        <title>Pragia sp. nov. isolated from the gut tract of Carduelis flavirostris.</title>
        <authorList>
            <person name="Ge Y."/>
        </authorList>
    </citation>
    <scope>NUCLEOTIDE SEQUENCE [LARGE SCALE GENOMIC DNA]</scope>
    <source>
        <strain evidence="1 2">CF-458</strain>
    </source>
</reference>